<dbReference type="InterPro" id="IPR001173">
    <property type="entry name" value="Glyco_trans_2-like"/>
</dbReference>
<evidence type="ECO:0000313" key="3">
    <source>
        <dbReference type="Proteomes" id="UP000269265"/>
    </source>
</evidence>
<gene>
    <name evidence="2" type="ORF">EIP75_23455</name>
</gene>
<dbReference type="RefSeq" id="WP_125245614.1">
    <property type="nucleotide sequence ID" value="NZ_RSED01000039.1"/>
</dbReference>
<dbReference type="PANTHER" id="PTHR43179:SF7">
    <property type="entry name" value="RHAMNOSYLTRANSFERASE WBBL"/>
    <property type="match status" value="1"/>
</dbReference>
<dbReference type="SUPFAM" id="SSF53448">
    <property type="entry name" value="Nucleotide-diphospho-sugar transferases"/>
    <property type="match status" value="1"/>
</dbReference>
<dbReference type="EMBL" id="RSED01000039">
    <property type="protein sequence ID" value="RRR99938.1"/>
    <property type="molecule type" value="Genomic_DNA"/>
</dbReference>
<dbReference type="GO" id="GO:0016740">
    <property type="term" value="F:transferase activity"/>
    <property type="evidence" value="ECO:0007669"/>
    <property type="project" value="UniProtKB-KW"/>
</dbReference>
<proteinExistence type="predicted"/>
<accession>A0A3R8RZF1</accession>
<dbReference type="Pfam" id="PF00535">
    <property type="entry name" value="Glycos_transf_2"/>
    <property type="match status" value="1"/>
</dbReference>
<organism evidence="2 3">
    <name type="scientific">Aquabacterium soli</name>
    <dbReference type="NCBI Taxonomy" id="2493092"/>
    <lineage>
        <taxon>Bacteria</taxon>
        <taxon>Pseudomonadati</taxon>
        <taxon>Pseudomonadota</taxon>
        <taxon>Betaproteobacteria</taxon>
        <taxon>Burkholderiales</taxon>
        <taxon>Aquabacterium</taxon>
    </lineage>
</organism>
<evidence type="ECO:0000259" key="1">
    <source>
        <dbReference type="Pfam" id="PF00535"/>
    </source>
</evidence>
<name>A0A3R8RZF1_9BURK</name>
<dbReference type="Gene3D" id="3.90.550.10">
    <property type="entry name" value="Spore Coat Polysaccharide Biosynthesis Protein SpsA, Chain A"/>
    <property type="match status" value="1"/>
</dbReference>
<keyword evidence="2" id="KW-0808">Transferase</keyword>
<feature type="domain" description="Glycosyltransferase 2-like" evidence="1">
    <location>
        <begin position="8"/>
        <end position="145"/>
    </location>
</feature>
<dbReference type="OrthoDB" id="9806824at2"/>
<reference evidence="2 3" key="1">
    <citation type="submission" date="2018-12" db="EMBL/GenBank/DDBJ databases">
        <title>The whole draft genome of Aquabacterium sp. SJQ9.</title>
        <authorList>
            <person name="Sun L."/>
            <person name="Gao X."/>
            <person name="Chen W."/>
            <person name="Huang K."/>
        </authorList>
    </citation>
    <scope>NUCLEOTIDE SEQUENCE [LARGE SCALE GENOMIC DNA]</scope>
    <source>
        <strain evidence="2 3">SJQ9</strain>
    </source>
</reference>
<comment type="caution">
    <text evidence="2">The sequence shown here is derived from an EMBL/GenBank/DDBJ whole genome shotgun (WGS) entry which is preliminary data.</text>
</comment>
<evidence type="ECO:0000313" key="2">
    <source>
        <dbReference type="EMBL" id="RRR99938.1"/>
    </source>
</evidence>
<dbReference type="PANTHER" id="PTHR43179">
    <property type="entry name" value="RHAMNOSYLTRANSFERASE WBBL"/>
    <property type="match status" value="1"/>
</dbReference>
<dbReference type="AlphaFoldDB" id="A0A3R8RZF1"/>
<dbReference type="InterPro" id="IPR029044">
    <property type="entry name" value="Nucleotide-diphossugar_trans"/>
</dbReference>
<keyword evidence="3" id="KW-1185">Reference proteome</keyword>
<protein>
    <submittedName>
        <fullName evidence="2">Glycosyltransferase family 2 protein</fullName>
    </submittedName>
</protein>
<sequence>MSSRPVISIMMACFNRRQKTLECLRRLQLLENEPNYVVDIWILDDGSTDGTAEAIEKAYPTVNVIRHAGGLYWNRAMHMLFSHVRDLGRTSYYVWLNDDTMLHSSALRQLLSVAENNGGPIQQIIVVGATMDSETKTVTYSAHRRISSWKTLKTAIVAPSLDVQKCDTFNGNFVLISNGAVSAIGVLDPFFEHGMGDLDYGLRARKARVLILLAPGFVGTCSRNSTRGTFEDESLSLHGRWLAIKSPKGLPFKSWFRFTFRHGGIMAPILFAWPYLRTVASALKNKRIFAK</sequence>
<dbReference type="Proteomes" id="UP000269265">
    <property type="component" value="Unassembled WGS sequence"/>
</dbReference>